<keyword evidence="2" id="KW-0472">Membrane</keyword>
<sequence length="746" mass="78532">MGKIVDVTLRLVDKMSSPLRIAGTYLQDNARQWMKAGKQIERSGKAIAGVGANLTKTVTAPIAGIGVASVKLAADFEKGMSTVQSISGATGTDLEMLSKKAKEMGLKTKYSASESAEAFKYMAMAGWKAGEMADGIEGVMYLAGATGEDLAGTSDIVTDALTAFGMQAKDTNKFVDVLAQTANKSNTSVSMLGESFKYVAPVAGALKFNAQDVSTALGLMANSGIKASSAGTALRSLFTRMAKPTKESQTAMDALGISLTDSKGNMKSLDTIMRETRKSFAGLTESQKAQYAAALAGKTGMSGLLAIVNSADSDFNELSTAIYNSDGACKKMYDTANNNLSGQLTILKSTIEGIGISFGERLLPYIKQGTEFIQRLADKFNSPTKAQQDTIIKVGLIAAAVGPAIFLFGRTVMVVGKLVKTVGMVGNAFKTAKTVMGLVTAPANAVVLGLAAVVVAGVLIYKNWDKIKAAAGRLWNFVKNIFQRIGISGDSLKKKLAPIGQKFSAIGEHIQGFWKVVSPLLSKIGEAVHAVFSVLIGAAIGSAIGYFNSLFDGITTMISGLLTAFDGIITFITGVFTLNWSKAWEGVKNIFGGIFEGLGGMLKMPINGVISMINGAIAGINSISVDIPDWVPGIGGEKFGINIPQLPMLARGTDNWKGGFAQISEKGGEIVDLPSGARVYPHDETVRKAYADGAKRNDGKSVYIAKLADSIVVKSESDIDKIAEALAKKIFETSDNMGGEEIGYIY</sequence>
<evidence type="ECO:0000259" key="3">
    <source>
        <dbReference type="Pfam" id="PF10145"/>
    </source>
</evidence>
<reference evidence="4 5" key="1">
    <citation type="submission" date="2021-01" db="EMBL/GenBank/DDBJ databases">
        <title>Isolation and description of Catonella massiliensis sp. nov., a novel Catonella species, isolated from a stable periodontitis subject.</title>
        <authorList>
            <person name="Antezack A."/>
            <person name="Boxberger M."/>
            <person name="La Scola B."/>
            <person name="Monnet-Corti V."/>
        </authorList>
    </citation>
    <scope>NUCLEOTIDE SEQUENCE [LARGE SCALE GENOMIC DNA]</scope>
    <source>
        <strain evidence="4 5">Marseille-Q4567</strain>
    </source>
</reference>
<evidence type="ECO:0000256" key="2">
    <source>
        <dbReference type="SAM" id="Phobius"/>
    </source>
</evidence>
<evidence type="ECO:0000313" key="5">
    <source>
        <dbReference type="Proteomes" id="UP000604730"/>
    </source>
</evidence>
<accession>A0ABS1J3D1</accession>
<organism evidence="4 5">
    <name type="scientific">Catonella massiliensis</name>
    <dbReference type="NCBI Taxonomy" id="2799636"/>
    <lineage>
        <taxon>Bacteria</taxon>
        <taxon>Bacillati</taxon>
        <taxon>Bacillota</taxon>
        <taxon>Clostridia</taxon>
        <taxon>Lachnospirales</taxon>
        <taxon>Lachnospiraceae</taxon>
        <taxon>Catonella</taxon>
    </lineage>
</organism>
<dbReference type="Proteomes" id="UP000604730">
    <property type="component" value="Unassembled WGS sequence"/>
</dbReference>
<dbReference type="PANTHER" id="PTHR37813:SF1">
    <property type="entry name" value="FELS-2 PROPHAGE PROTEIN"/>
    <property type="match status" value="1"/>
</dbReference>
<keyword evidence="2" id="KW-1133">Transmembrane helix</keyword>
<dbReference type="RefSeq" id="WP_208430070.1">
    <property type="nucleotide sequence ID" value="NZ_JAEPRJ010000001.1"/>
</dbReference>
<keyword evidence="2" id="KW-0812">Transmembrane</keyword>
<dbReference type="EMBL" id="JAEPRJ010000001">
    <property type="protein sequence ID" value="MBK5898668.1"/>
    <property type="molecule type" value="Genomic_DNA"/>
</dbReference>
<feature type="transmembrane region" description="Helical" evidence="2">
    <location>
        <begin position="435"/>
        <end position="461"/>
    </location>
</feature>
<evidence type="ECO:0000256" key="1">
    <source>
        <dbReference type="ARBA" id="ARBA00022612"/>
    </source>
</evidence>
<feature type="transmembrane region" description="Helical" evidence="2">
    <location>
        <begin position="394"/>
        <end position="415"/>
    </location>
</feature>
<comment type="caution">
    <text evidence="4">The sequence shown here is derived from an EMBL/GenBank/DDBJ whole genome shotgun (WGS) entry which is preliminary data.</text>
</comment>
<feature type="transmembrane region" description="Helical" evidence="2">
    <location>
        <begin position="527"/>
        <end position="547"/>
    </location>
</feature>
<feature type="domain" description="Phage tail tape measure protein" evidence="3">
    <location>
        <begin position="98"/>
        <end position="297"/>
    </location>
</feature>
<gene>
    <name evidence="4" type="ORF">JJN12_12945</name>
</gene>
<protein>
    <submittedName>
        <fullName evidence="4">Phage tail tape measure protein</fullName>
    </submittedName>
</protein>
<dbReference type="PANTHER" id="PTHR37813">
    <property type="entry name" value="FELS-2 PROPHAGE PROTEIN"/>
    <property type="match status" value="1"/>
</dbReference>
<dbReference type="Pfam" id="PF10145">
    <property type="entry name" value="PhageMin_Tail"/>
    <property type="match status" value="1"/>
</dbReference>
<dbReference type="NCBIfam" id="TIGR01760">
    <property type="entry name" value="tape_meas_TP901"/>
    <property type="match status" value="1"/>
</dbReference>
<keyword evidence="5" id="KW-1185">Reference proteome</keyword>
<name>A0ABS1J3D1_9FIRM</name>
<keyword evidence="1" id="KW-1188">Viral release from host cell</keyword>
<feature type="transmembrane region" description="Helical" evidence="2">
    <location>
        <begin position="553"/>
        <end position="578"/>
    </location>
</feature>
<evidence type="ECO:0000313" key="4">
    <source>
        <dbReference type="EMBL" id="MBK5898668.1"/>
    </source>
</evidence>
<dbReference type="InterPro" id="IPR010090">
    <property type="entry name" value="Phage_tape_meas"/>
</dbReference>
<proteinExistence type="predicted"/>